<keyword evidence="5" id="KW-0547">Nucleotide-binding</keyword>
<evidence type="ECO:0000256" key="4">
    <source>
        <dbReference type="ARBA" id="ARBA00022723"/>
    </source>
</evidence>
<keyword evidence="6" id="KW-0460">Magnesium</keyword>
<evidence type="ECO:0000259" key="10">
    <source>
        <dbReference type="PROSITE" id="PS51706"/>
    </source>
</evidence>
<dbReference type="InterPro" id="IPR019987">
    <property type="entry name" value="GTP-bd_ribosome_bio_YsxC"/>
</dbReference>
<keyword evidence="3" id="KW-0132">Cell division</keyword>
<dbReference type="EMBL" id="UOEV01000025">
    <property type="protein sequence ID" value="VAW32150.1"/>
    <property type="molecule type" value="Genomic_DNA"/>
</dbReference>
<keyword evidence="4" id="KW-0479">Metal-binding</keyword>
<evidence type="ECO:0000256" key="6">
    <source>
        <dbReference type="ARBA" id="ARBA00022842"/>
    </source>
</evidence>
<dbReference type="AlphaFoldDB" id="A0A3B0UT23"/>
<dbReference type="GO" id="GO:0000917">
    <property type="term" value="P:division septum assembly"/>
    <property type="evidence" value="ECO:0007669"/>
    <property type="project" value="UniProtKB-KW"/>
</dbReference>
<feature type="domain" description="EngB-type G" evidence="10">
    <location>
        <begin position="30"/>
        <end position="199"/>
    </location>
</feature>
<dbReference type="GO" id="GO:0046872">
    <property type="term" value="F:metal ion binding"/>
    <property type="evidence" value="ECO:0007669"/>
    <property type="project" value="UniProtKB-KW"/>
</dbReference>
<comment type="cofactor">
    <cofactor evidence="1">
        <name>Mg(2+)</name>
        <dbReference type="ChEBI" id="CHEBI:18420"/>
    </cofactor>
</comment>
<evidence type="ECO:0000256" key="8">
    <source>
        <dbReference type="ARBA" id="ARBA00023210"/>
    </source>
</evidence>
<dbReference type="InterPro" id="IPR005225">
    <property type="entry name" value="Small_GTP-bd"/>
</dbReference>
<reference evidence="11" key="1">
    <citation type="submission" date="2018-06" db="EMBL/GenBank/DDBJ databases">
        <authorList>
            <person name="Zhirakovskaya E."/>
        </authorList>
    </citation>
    <scope>NUCLEOTIDE SEQUENCE</scope>
</reference>
<evidence type="ECO:0000256" key="7">
    <source>
        <dbReference type="ARBA" id="ARBA00023134"/>
    </source>
</evidence>
<gene>
    <name evidence="11" type="ORF">MNBD_CPR01-15</name>
</gene>
<organism evidence="11">
    <name type="scientific">hydrothermal vent metagenome</name>
    <dbReference type="NCBI Taxonomy" id="652676"/>
    <lineage>
        <taxon>unclassified sequences</taxon>
        <taxon>metagenomes</taxon>
        <taxon>ecological metagenomes</taxon>
    </lineage>
</organism>
<sequence length="199" mass="22608">LSQNDKKETDVKYASFVKGIIGTDDILTDGVPEIAFVGRSNVGKSSVINSLVNRRNLVKVGKKPGKTTEINFFSINNKEVYFVDLPGYGYAKISPKQKDKIRKLILWYLMYSEAPIFKVVLILDVKVGLTDFDKEMLHVLREQGYPYLLVANKEDKINQKELAEQLRSIKEEAQEAVVFPYSALTRKKSDALFKEILEA</sequence>
<dbReference type="InterPro" id="IPR030393">
    <property type="entry name" value="G_ENGB_dom"/>
</dbReference>
<dbReference type="Pfam" id="PF01926">
    <property type="entry name" value="MMR_HSR1"/>
    <property type="match status" value="1"/>
</dbReference>
<keyword evidence="9" id="KW-0131">Cell cycle</keyword>
<dbReference type="InterPro" id="IPR006073">
    <property type="entry name" value="GTP-bd"/>
</dbReference>
<dbReference type="PANTHER" id="PTHR11649:SF13">
    <property type="entry name" value="ENGB-TYPE G DOMAIN-CONTAINING PROTEIN"/>
    <property type="match status" value="1"/>
</dbReference>
<evidence type="ECO:0000313" key="11">
    <source>
        <dbReference type="EMBL" id="VAW32150.1"/>
    </source>
</evidence>
<keyword evidence="8" id="KW-0717">Septation</keyword>
<dbReference type="InterPro" id="IPR027417">
    <property type="entry name" value="P-loop_NTPase"/>
</dbReference>
<dbReference type="Gene3D" id="3.40.50.300">
    <property type="entry name" value="P-loop containing nucleotide triphosphate hydrolases"/>
    <property type="match status" value="1"/>
</dbReference>
<protein>
    <submittedName>
        <fullName evidence="11">GTP-binding protein EngB</fullName>
    </submittedName>
</protein>
<evidence type="ECO:0000256" key="2">
    <source>
        <dbReference type="ARBA" id="ARBA00009638"/>
    </source>
</evidence>
<dbReference type="HAMAP" id="MF_00321">
    <property type="entry name" value="GTPase_EngB"/>
    <property type="match status" value="1"/>
</dbReference>
<evidence type="ECO:0000256" key="5">
    <source>
        <dbReference type="ARBA" id="ARBA00022741"/>
    </source>
</evidence>
<name>A0A3B0UT23_9ZZZZ</name>
<dbReference type="SUPFAM" id="SSF52540">
    <property type="entry name" value="P-loop containing nucleoside triphosphate hydrolases"/>
    <property type="match status" value="1"/>
</dbReference>
<dbReference type="NCBIfam" id="TIGR03598">
    <property type="entry name" value="GTPase_YsxC"/>
    <property type="match status" value="1"/>
</dbReference>
<dbReference type="PROSITE" id="PS51706">
    <property type="entry name" value="G_ENGB"/>
    <property type="match status" value="1"/>
</dbReference>
<dbReference type="PANTHER" id="PTHR11649">
    <property type="entry name" value="MSS1/TRME-RELATED GTP-BINDING PROTEIN"/>
    <property type="match status" value="1"/>
</dbReference>
<dbReference type="NCBIfam" id="TIGR00231">
    <property type="entry name" value="small_GTP"/>
    <property type="match status" value="1"/>
</dbReference>
<comment type="similarity">
    <text evidence="2">Belongs to the TRAFAC class TrmE-Era-EngA-EngB-Septin-like GTPase superfamily. EngB GTPase family.</text>
</comment>
<dbReference type="CDD" id="cd01876">
    <property type="entry name" value="YihA_EngB"/>
    <property type="match status" value="1"/>
</dbReference>
<dbReference type="GO" id="GO:0005525">
    <property type="term" value="F:GTP binding"/>
    <property type="evidence" value="ECO:0007669"/>
    <property type="project" value="UniProtKB-KW"/>
</dbReference>
<proteinExistence type="inferred from homology"/>
<evidence type="ECO:0000256" key="3">
    <source>
        <dbReference type="ARBA" id="ARBA00022618"/>
    </source>
</evidence>
<feature type="non-terminal residue" evidence="11">
    <location>
        <position position="1"/>
    </location>
</feature>
<evidence type="ECO:0000256" key="9">
    <source>
        <dbReference type="ARBA" id="ARBA00023306"/>
    </source>
</evidence>
<evidence type="ECO:0000256" key="1">
    <source>
        <dbReference type="ARBA" id="ARBA00001946"/>
    </source>
</evidence>
<accession>A0A3B0UT23</accession>
<keyword evidence="7" id="KW-0342">GTP-binding</keyword>